<keyword evidence="4" id="KW-1185">Reference proteome</keyword>
<evidence type="ECO:0000313" key="2">
    <source>
        <dbReference type="EMBL" id="VDR41544.1"/>
    </source>
</evidence>
<accession>A0A3P8KA10</accession>
<reference evidence="1" key="2">
    <citation type="submission" date="2022-07" db="EMBL/GenBank/DDBJ databases">
        <title>Complete genome of Mycoplasma caviae type strain G122.</title>
        <authorList>
            <person name="Spergser J."/>
        </authorList>
    </citation>
    <scope>NUCLEOTIDE SEQUENCE</scope>
    <source>
        <strain evidence="1">G122</strain>
    </source>
</reference>
<name>A0A3P8KA10_9BACT</name>
<organism evidence="2 3">
    <name type="scientific">Mycoplasmopsis caviae</name>
    <dbReference type="NCBI Taxonomy" id="55603"/>
    <lineage>
        <taxon>Bacteria</taxon>
        <taxon>Bacillati</taxon>
        <taxon>Mycoplasmatota</taxon>
        <taxon>Mycoplasmoidales</taxon>
        <taxon>Metamycoplasmataceae</taxon>
        <taxon>Mycoplasmopsis</taxon>
    </lineage>
</organism>
<dbReference type="RefSeq" id="WP_126117839.1">
    <property type="nucleotide sequence ID" value="NZ_CP101806.1"/>
</dbReference>
<sequence>MFNSFVVSGSEEETIVKETSVDLSDKSAKTVEEYINEHKSDLKSKITGSAKNNTSQQFSDYLTTKNLEISEAQLSVMNSFDGKGLLRIKLSYKDNSKTPIWVEYEIDGFKKITSYEEAKFEKLLSSVKVANNNNNYYSEIVKDLKKFIKVKYTNPDTNSEEDFTVENLKKLNISQLDLEWNPYFITKNNLTNQITVNIKYKQNGETKVKQINHQFLKGFFEDHKKEFANEVRARLADGFIPSEVTRDDLIYDKAKLNNPSTTNPIYELIDIGIVASANEYLRNLLESQGKVIVRYTYKNKETNQMHDFLDTLSNGKKFTTNWSMLMKLARVKKLFTVDESNSSYLPMTVLFKEQLNKPNVKSIEINYNSDSKKFMFLSAGLEFDFLKFSEKALKVISKDNLETHLRGHKTINNYKKNMSIAFNKNGKLSLFFSVGENSTRYNKNVENFELELE</sequence>
<dbReference type="AlphaFoldDB" id="A0A3P8KA10"/>
<evidence type="ECO:0008006" key="5">
    <source>
        <dbReference type="Google" id="ProtNLM"/>
    </source>
</evidence>
<gene>
    <name evidence="2" type="ORF">NCTC10126_00021</name>
    <name evidence="1" type="ORF">NPA07_02475</name>
</gene>
<dbReference type="EMBL" id="UZVY01000001">
    <property type="protein sequence ID" value="VDR41544.1"/>
    <property type="molecule type" value="Genomic_DNA"/>
</dbReference>
<proteinExistence type="predicted"/>
<dbReference type="EMBL" id="CP101806">
    <property type="protein sequence ID" value="UUD35717.1"/>
    <property type="molecule type" value="Genomic_DNA"/>
</dbReference>
<reference evidence="2 3" key="1">
    <citation type="submission" date="2018-12" db="EMBL/GenBank/DDBJ databases">
        <authorList>
            <consortium name="Pathogen Informatics"/>
        </authorList>
    </citation>
    <scope>NUCLEOTIDE SEQUENCE [LARGE SCALE GENOMIC DNA]</scope>
    <source>
        <strain evidence="2 3">NCTC10126</strain>
    </source>
</reference>
<evidence type="ECO:0000313" key="1">
    <source>
        <dbReference type="EMBL" id="UUD35717.1"/>
    </source>
</evidence>
<dbReference type="OrthoDB" id="403377at2"/>
<evidence type="ECO:0000313" key="3">
    <source>
        <dbReference type="Proteomes" id="UP000280036"/>
    </source>
</evidence>
<dbReference type="Proteomes" id="UP001058569">
    <property type="component" value="Chromosome"/>
</dbReference>
<evidence type="ECO:0000313" key="4">
    <source>
        <dbReference type="Proteomes" id="UP001058569"/>
    </source>
</evidence>
<dbReference type="Proteomes" id="UP000280036">
    <property type="component" value="Unassembled WGS sequence"/>
</dbReference>
<protein>
    <recommendedName>
        <fullName evidence="5">Lipoprotein-associated type-17 domain-containing protein</fullName>
    </recommendedName>
</protein>